<protein>
    <submittedName>
        <fullName evidence="5">Class I SAM-dependent methyltransferase</fullName>
    </submittedName>
</protein>
<dbReference type="Proteomes" id="UP000617628">
    <property type="component" value="Unassembled WGS sequence"/>
</dbReference>
<evidence type="ECO:0000256" key="3">
    <source>
        <dbReference type="ARBA" id="ARBA00022679"/>
    </source>
</evidence>
<dbReference type="GO" id="GO:0032259">
    <property type="term" value="P:methylation"/>
    <property type="evidence" value="ECO:0007669"/>
    <property type="project" value="UniProtKB-KW"/>
</dbReference>
<gene>
    <name evidence="5" type="ORF">JIN87_04695</name>
</gene>
<evidence type="ECO:0000259" key="4">
    <source>
        <dbReference type="Pfam" id="PF08241"/>
    </source>
</evidence>
<dbReference type="SUPFAM" id="SSF53335">
    <property type="entry name" value="S-adenosyl-L-methionine-dependent methyltransferases"/>
    <property type="match status" value="1"/>
</dbReference>
<dbReference type="InterPro" id="IPR029063">
    <property type="entry name" value="SAM-dependent_MTases_sf"/>
</dbReference>
<dbReference type="EMBL" id="JAENIL010000007">
    <property type="protein sequence ID" value="MBK1876154.1"/>
    <property type="molecule type" value="Genomic_DNA"/>
</dbReference>
<keyword evidence="6" id="KW-1185">Reference proteome</keyword>
<comment type="similarity">
    <text evidence="1">Belongs to the methyltransferase superfamily.</text>
</comment>
<proteinExistence type="inferred from homology"/>
<evidence type="ECO:0000313" key="6">
    <source>
        <dbReference type="Proteomes" id="UP000617628"/>
    </source>
</evidence>
<evidence type="ECO:0000256" key="2">
    <source>
        <dbReference type="ARBA" id="ARBA00022603"/>
    </source>
</evidence>
<dbReference type="InterPro" id="IPR051052">
    <property type="entry name" value="Diverse_substrate_MTase"/>
</dbReference>
<keyword evidence="3" id="KW-0808">Transferase</keyword>
<dbReference type="PANTHER" id="PTHR44942">
    <property type="entry name" value="METHYLTRANSF_11 DOMAIN-CONTAINING PROTEIN"/>
    <property type="match status" value="1"/>
</dbReference>
<organism evidence="5 6">
    <name type="scientific">Pelagicoccus mobilis</name>
    <dbReference type="NCBI Taxonomy" id="415221"/>
    <lineage>
        <taxon>Bacteria</taxon>
        <taxon>Pseudomonadati</taxon>
        <taxon>Verrucomicrobiota</taxon>
        <taxon>Opitutia</taxon>
        <taxon>Puniceicoccales</taxon>
        <taxon>Pelagicoccaceae</taxon>
        <taxon>Pelagicoccus</taxon>
    </lineage>
</organism>
<dbReference type="GO" id="GO:0008757">
    <property type="term" value="F:S-adenosylmethionine-dependent methyltransferase activity"/>
    <property type="evidence" value="ECO:0007669"/>
    <property type="project" value="InterPro"/>
</dbReference>
<evidence type="ECO:0000313" key="5">
    <source>
        <dbReference type="EMBL" id="MBK1876154.1"/>
    </source>
</evidence>
<feature type="domain" description="Methyltransferase type 11" evidence="4">
    <location>
        <begin position="44"/>
        <end position="135"/>
    </location>
</feature>
<evidence type="ECO:0000256" key="1">
    <source>
        <dbReference type="ARBA" id="ARBA00008361"/>
    </source>
</evidence>
<dbReference type="PANTHER" id="PTHR44942:SF4">
    <property type="entry name" value="METHYLTRANSFERASE TYPE 11 DOMAIN-CONTAINING PROTEIN"/>
    <property type="match status" value="1"/>
</dbReference>
<accession>A0A934VQ56</accession>
<dbReference type="RefSeq" id="WP_200354371.1">
    <property type="nucleotide sequence ID" value="NZ_JAENIL010000007.1"/>
</dbReference>
<name>A0A934VQ56_9BACT</name>
<keyword evidence="2 5" id="KW-0489">Methyltransferase</keyword>
<dbReference type="InterPro" id="IPR013216">
    <property type="entry name" value="Methyltransf_11"/>
</dbReference>
<dbReference type="CDD" id="cd02440">
    <property type="entry name" value="AdoMet_MTases"/>
    <property type="match status" value="1"/>
</dbReference>
<dbReference type="Gene3D" id="3.40.50.150">
    <property type="entry name" value="Vaccinia Virus protein VP39"/>
    <property type="match status" value="1"/>
</dbReference>
<sequence>MSDSTKRFSDRVESYIKYRPSYPSDTLDSLEKITCNGKPITIADIGSGTGISTQLLLERGHTVFGVEPNTPMREAAEQQLSRYPNFRSVNGRSDATQLPDSSVDLIVAAQSFHWFELEPTKMEFVRILKPGGQLALIWNERLTDSSPFLREYEALLQTRATDYQTVNHSNITDEDIESFFQPNPIEIVRFPNQQLFDYEGLSGRCQSSSYVPAEGTAGHDSFFEGLREIFDRNAENGSVSFEYQTTLYIGHLEHFSYE</sequence>
<comment type="caution">
    <text evidence="5">The sequence shown here is derived from an EMBL/GenBank/DDBJ whole genome shotgun (WGS) entry which is preliminary data.</text>
</comment>
<reference evidence="5" key="1">
    <citation type="submission" date="2021-01" db="EMBL/GenBank/DDBJ databases">
        <title>Modified the classification status of verrucomicrobia.</title>
        <authorList>
            <person name="Feng X."/>
        </authorList>
    </citation>
    <scope>NUCLEOTIDE SEQUENCE</scope>
    <source>
        <strain evidence="5">KCTC 13126</strain>
    </source>
</reference>
<dbReference type="AlphaFoldDB" id="A0A934VQ56"/>
<dbReference type="Pfam" id="PF08241">
    <property type="entry name" value="Methyltransf_11"/>
    <property type="match status" value="1"/>
</dbReference>